<sequence>MALNKEQKKQIVKDTINSEINTGHVQVQINILSQEVDQLNEHLKQHKLDFHSKRGFLMKKKKISKLIKYLNSKTK</sequence>
<keyword evidence="6" id="KW-1185">Reference proteome</keyword>
<evidence type="ECO:0000256" key="3">
    <source>
        <dbReference type="ARBA" id="ARBA00035313"/>
    </source>
</evidence>
<dbReference type="Gene3D" id="1.10.287.10">
    <property type="entry name" value="S15/NS1, RNA-binding"/>
    <property type="match status" value="1"/>
</dbReference>
<protein>
    <recommendedName>
        <fullName evidence="3">30S ribosomal protein S15</fullName>
    </recommendedName>
</protein>
<accession>A0ABT5L924</accession>
<dbReference type="PROSITE" id="PS00362">
    <property type="entry name" value="RIBOSOMAL_S15"/>
    <property type="match status" value="1"/>
</dbReference>
<reference evidence="5 6" key="1">
    <citation type="journal article" date="2023" name="Plant">
        <title>Draft Genome Sequence Resource of CBPPT1, a 'Candidatus Phytoplasma trifolii'-Related Strain Associated with Potato Purple Top Disease in the Columbia Basin, U.S.A.</title>
        <authorList>
            <person name="Wei W."/>
            <person name="Shao J."/>
            <person name="Bottner-Parker K.D."/>
            <person name="Zhao Y."/>
        </authorList>
    </citation>
    <scope>NUCLEOTIDE SEQUENCE [LARGE SCALE GENOMIC DNA]</scope>
    <source>
        <strain evidence="5 6">CBPPT1</strain>
    </source>
</reference>
<dbReference type="RefSeq" id="WP_273585322.1">
    <property type="nucleotide sequence ID" value="NZ_JANHJP010000005.1"/>
</dbReference>
<dbReference type="InterPro" id="IPR009068">
    <property type="entry name" value="uS15_NS1_RNA-bd_sf"/>
</dbReference>
<comment type="similarity">
    <text evidence="4">Belongs to the universal ribosomal protein uS15 family.</text>
</comment>
<proteinExistence type="inferred from homology"/>
<evidence type="ECO:0000256" key="2">
    <source>
        <dbReference type="ARBA" id="ARBA00023274"/>
    </source>
</evidence>
<dbReference type="GO" id="GO:0005840">
    <property type="term" value="C:ribosome"/>
    <property type="evidence" value="ECO:0007669"/>
    <property type="project" value="UniProtKB-KW"/>
</dbReference>
<dbReference type="InterPro" id="IPR000589">
    <property type="entry name" value="Ribosomal_uS15"/>
</dbReference>
<dbReference type="PANTHER" id="PTHR23321:SF26">
    <property type="entry name" value="SMALL RIBOSOMAL SUBUNIT PROTEIN US15M"/>
    <property type="match status" value="1"/>
</dbReference>
<evidence type="ECO:0000256" key="1">
    <source>
        <dbReference type="ARBA" id="ARBA00022980"/>
    </source>
</evidence>
<dbReference type="Proteomes" id="UP001221763">
    <property type="component" value="Unassembled WGS sequence"/>
</dbReference>
<keyword evidence="1 4" id="KW-0689">Ribosomal protein</keyword>
<dbReference type="SUPFAM" id="SSF47060">
    <property type="entry name" value="S15/NS1 RNA-binding domain"/>
    <property type="match status" value="1"/>
</dbReference>
<keyword evidence="2 4" id="KW-0687">Ribonucleoprotein</keyword>
<evidence type="ECO:0000313" key="6">
    <source>
        <dbReference type="Proteomes" id="UP001221763"/>
    </source>
</evidence>
<dbReference type="InterPro" id="IPR005290">
    <property type="entry name" value="Ribosomal_uS15_bac-type"/>
</dbReference>
<gene>
    <name evidence="5" type="ORF">M8044_000333</name>
</gene>
<dbReference type="EMBL" id="JANHJP010000005">
    <property type="protein sequence ID" value="MDC9032111.1"/>
    <property type="molecule type" value="Genomic_DNA"/>
</dbReference>
<dbReference type="Pfam" id="PF00312">
    <property type="entry name" value="Ribosomal_S15"/>
    <property type="match status" value="1"/>
</dbReference>
<dbReference type="SMART" id="SM01387">
    <property type="entry name" value="Ribosomal_S15"/>
    <property type="match status" value="1"/>
</dbReference>
<comment type="caution">
    <text evidence="5">The sequence shown here is derived from an EMBL/GenBank/DDBJ whole genome shotgun (WGS) entry which is preliminary data.</text>
</comment>
<name>A0ABT5L924_9MOLU</name>
<evidence type="ECO:0000313" key="5">
    <source>
        <dbReference type="EMBL" id="MDC9032111.1"/>
    </source>
</evidence>
<dbReference type="PANTHER" id="PTHR23321">
    <property type="entry name" value="RIBOSOMAL PROTEIN S15, BACTERIAL AND ORGANELLAR"/>
    <property type="match status" value="1"/>
</dbReference>
<organism evidence="5 6">
    <name type="scientific">Columbia Basin potato purple top phytoplasma</name>
    <dbReference type="NCBI Taxonomy" id="307134"/>
    <lineage>
        <taxon>Bacteria</taxon>
        <taxon>Bacillati</taxon>
        <taxon>Mycoplasmatota</taxon>
        <taxon>Mollicutes</taxon>
        <taxon>Acholeplasmatales</taxon>
        <taxon>Acholeplasmataceae</taxon>
        <taxon>Candidatus Phytoplasma</taxon>
        <taxon>16SrVI (Clover proliferation group)</taxon>
    </lineage>
</organism>
<evidence type="ECO:0000256" key="4">
    <source>
        <dbReference type="RuleBase" id="RU003919"/>
    </source>
</evidence>